<dbReference type="AlphaFoldDB" id="A0A927IFG7"/>
<organism evidence="3 4">
    <name type="scientific">Streptomyces chumphonensis</name>
    <dbReference type="NCBI Taxonomy" id="1214925"/>
    <lineage>
        <taxon>Bacteria</taxon>
        <taxon>Bacillati</taxon>
        <taxon>Actinomycetota</taxon>
        <taxon>Actinomycetes</taxon>
        <taxon>Kitasatosporales</taxon>
        <taxon>Streptomycetaceae</taxon>
        <taxon>Streptomyces</taxon>
    </lineage>
</organism>
<name>A0A927IFG7_9ACTN</name>
<gene>
    <name evidence="3" type="ORF">IF129_22965</name>
</gene>
<accession>A0A927IFG7</accession>
<dbReference type="RefSeq" id="WP_191211705.1">
    <property type="nucleotide sequence ID" value="NZ_BAABKL010000001.1"/>
</dbReference>
<evidence type="ECO:0008006" key="5">
    <source>
        <dbReference type="Google" id="ProtNLM"/>
    </source>
</evidence>
<evidence type="ECO:0000256" key="1">
    <source>
        <dbReference type="SAM" id="MobiDB-lite"/>
    </source>
</evidence>
<protein>
    <recommendedName>
        <fullName evidence="5">Secreted protein</fullName>
    </recommendedName>
</protein>
<dbReference type="EMBL" id="JACXYU010000016">
    <property type="protein sequence ID" value="MBD3934411.1"/>
    <property type="molecule type" value="Genomic_DNA"/>
</dbReference>
<sequence>MMLSSRKTASLTVAAALAGTLALTLVGTAGADPSRPAPAPAAPAAERGTARLAEDARRLDLMGDGVSSVMELVEDVLEADPVAGYDMREHREEVLAELRELEASFAAPGAGRWRQPTAVPSDLPPALPTCLPVNLPPGAPEVPLPLPTCDAPSAPAGSQGSEGAAAVPAAQAPKDALDDLRAALDRLFDALPEQGPDGLTEPLAEVVAAAARLVAELLPPDLGAARS</sequence>
<proteinExistence type="predicted"/>
<evidence type="ECO:0000313" key="4">
    <source>
        <dbReference type="Proteomes" id="UP000632289"/>
    </source>
</evidence>
<feature type="signal peptide" evidence="2">
    <location>
        <begin position="1"/>
        <end position="31"/>
    </location>
</feature>
<keyword evidence="4" id="KW-1185">Reference proteome</keyword>
<dbReference type="Proteomes" id="UP000632289">
    <property type="component" value="Unassembled WGS sequence"/>
</dbReference>
<feature type="chain" id="PRO_5037870744" description="Secreted protein" evidence="2">
    <location>
        <begin position="32"/>
        <end position="227"/>
    </location>
</feature>
<evidence type="ECO:0000256" key="2">
    <source>
        <dbReference type="SAM" id="SignalP"/>
    </source>
</evidence>
<keyword evidence="2" id="KW-0732">Signal</keyword>
<evidence type="ECO:0000313" key="3">
    <source>
        <dbReference type="EMBL" id="MBD3934411.1"/>
    </source>
</evidence>
<comment type="caution">
    <text evidence="3">The sequence shown here is derived from an EMBL/GenBank/DDBJ whole genome shotgun (WGS) entry which is preliminary data.</text>
</comment>
<reference evidence="3" key="1">
    <citation type="submission" date="2020-09" db="EMBL/GenBank/DDBJ databases">
        <title>Secondary metabolite and genome analysis of marine Streptomyces chumphonensis KK1-2T.</title>
        <authorList>
            <person name="Phongsopitanun W."/>
            <person name="Kanchanasin P."/>
            <person name="Pittayakhajonwut P."/>
            <person name="Suwanborirux K."/>
            <person name="Tanasupawat S."/>
        </authorList>
    </citation>
    <scope>NUCLEOTIDE SEQUENCE</scope>
    <source>
        <strain evidence="3">KK1-2</strain>
    </source>
</reference>
<feature type="region of interest" description="Disordered" evidence="1">
    <location>
        <begin position="151"/>
        <end position="172"/>
    </location>
</feature>